<evidence type="ECO:0000313" key="10">
    <source>
        <dbReference type="Proteomes" id="UP001457282"/>
    </source>
</evidence>
<dbReference type="Pfam" id="PF04844">
    <property type="entry name" value="Ovate"/>
    <property type="match status" value="1"/>
</dbReference>
<keyword evidence="5 6" id="KW-0539">Nucleus</keyword>
<keyword evidence="10" id="KW-1185">Reference proteome</keyword>
<keyword evidence="4 6" id="KW-0804">Transcription</keyword>
<dbReference type="InterPro" id="IPR006458">
    <property type="entry name" value="Ovate_C"/>
</dbReference>
<comment type="caution">
    <text evidence="9">The sequence shown here is derived from an EMBL/GenBank/DDBJ whole genome shotgun (WGS) entry which is preliminary data.</text>
</comment>
<feature type="domain" description="OVATE" evidence="8">
    <location>
        <begin position="147"/>
        <end position="206"/>
    </location>
</feature>
<feature type="compositionally biased region" description="Low complexity" evidence="7">
    <location>
        <begin position="18"/>
        <end position="27"/>
    </location>
</feature>
<comment type="function">
    <text evidence="6">Transcriptional repressor that regulates multiple aspects of plant growth and development.</text>
</comment>
<dbReference type="GO" id="GO:0045892">
    <property type="term" value="P:negative regulation of DNA-templated transcription"/>
    <property type="evidence" value="ECO:0007669"/>
    <property type="project" value="UniProtKB-UniRule"/>
</dbReference>
<organism evidence="9 10">
    <name type="scientific">Rubus argutus</name>
    <name type="common">Southern blackberry</name>
    <dbReference type="NCBI Taxonomy" id="59490"/>
    <lineage>
        <taxon>Eukaryota</taxon>
        <taxon>Viridiplantae</taxon>
        <taxon>Streptophyta</taxon>
        <taxon>Embryophyta</taxon>
        <taxon>Tracheophyta</taxon>
        <taxon>Spermatophyta</taxon>
        <taxon>Magnoliopsida</taxon>
        <taxon>eudicotyledons</taxon>
        <taxon>Gunneridae</taxon>
        <taxon>Pentapetalae</taxon>
        <taxon>rosids</taxon>
        <taxon>fabids</taxon>
        <taxon>Rosales</taxon>
        <taxon>Rosaceae</taxon>
        <taxon>Rosoideae</taxon>
        <taxon>Rosoideae incertae sedis</taxon>
        <taxon>Rubus</taxon>
    </lineage>
</organism>
<dbReference type="Proteomes" id="UP001457282">
    <property type="component" value="Unassembled WGS sequence"/>
</dbReference>
<gene>
    <name evidence="9" type="ORF">M0R45_029920</name>
</gene>
<reference evidence="9 10" key="1">
    <citation type="journal article" date="2023" name="G3 (Bethesda)">
        <title>A chromosome-length genome assembly and annotation of blackberry (Rubus argutus, cv. 'Hillquist').</title>
        <authorList>
            <person name="Bruna T."/>
            <person name="Aryal R."/>
            <person name="Dudchenko O."/>
            <person name="Sargent D.J."/>
            <person name="Mead D."/>
            <person name="Buti M."/>
            <person name="Cavallini A."/>
            <person name="Hytonen T."/>
            <person name="Andres J."/>
            <person name="Pham M."/>
            <person name="Weisz D."/>
            <person name="Mascagni F."/>
            <person name="Usai G."/>
            <person name="Natali L."/>
            <person name="Bassil N."/>
            <person name="Fernandez G.E."/>
            <person name="Lomsadze A."/>
            <person name="Armour M."/>
            <person name="Olukolu B."/>
            <person name="Poorten T."/>
            <person name="Britton C."/>
            <person name="Davik J."/>
            <person name="Ashrafi H."/>
            <person name="Aiden E.L."/>
            <person name="Borodovsky M."/>
            <person name="Worthington M."/>
        </authorList>
    </citation>
    <scope>NUCLEOTIDE SEQUENCE [LARGE SCALE GENOMIC DNA]</scope>
    <source>
        <strain evidence="9">PI 553951</strain>
    </source>
</reference>
<evidence type="ECO:0000256" key="6">
    <source>
        <dbReference type="RuleBase" id="RU367028"/>
    </source>
</evidence>
<evidence type="ECO:0000313" key="9">
    <source>
        <dbReference type="EMBL" id="KAK9921409.1"/>
    </source>
</evidence>
<evidence type="ECO:0000256" key="7">
    <source>
        <dbReference type="SAM" id="MobiDB-lite"/>
    </source>
</evidence>
<keyword evidence="2 6" id="KW-0678">Repressor</keyword>
<dbReference type="PANTHER" id="PTHR33057">
    <property type="entry name" value="TRANSCRIPTION REPRESSOR OFP7-RELATED"/>
    <property type="match status" value="1"/>
</dbReference>
<dbReference type="AlphaFoldDB" id="A0AAW1WBQ2"/>
<comment type="subcellular location">
    <subcellularLocation>
        <location evidence="1 6">Nucleus</location>
    </subcellularLocation>
</comment>
<proteinExistence type="predicted"/>
<evidence type="ECO:0000256" key="2">
    <source>
        <dbReference type="ARBA" id="ARBA00022491"/>
    </source>
</evidence>
<feature type="region of interest" description="Disordered" evidence="7">
    <location>
        <begin position="1"/>
        <end position="27"/>
    </location>
</feature>
<evidence type="ECO:0000256" key="1">
    <source>
        <dbReference type="ARBA" id="ARBA00004123"/>
    </source>
</evidence>
<evidence type="ECO:0000256" key="5">
    <source>
        <dbReference type="ARBA" id="ARBA00023242"/>
    </source>
</evidence>
<keyword evidence="3 6" id="KW-0805">Transcription regulation</keyword>
<evidence type="ECO:0000256" key="3">
    <source>
        <dbReference type="ARBA" id="ARBA00023015"/>
    </source>
</evidence>
<dbReference type="NCBIfam" id="TIGR01568">
    <property type="entry name" value="A_thal_3678"/>
    <property type="match status" value="1"/>
</dbReference>
<dbReference type="PROSITE" id="PS51754">
    <property type="entry name" value="OVATE"/>
    <property type="match status" value="1"/>
</dbReference>
<evidence type="ECO:0000259" key="8">
    <source>
        <dbReference type="PROSITE" id="PS51754"/>
    </source>
</evidence>
<dbReference type="InterPro" id="IPR038933">
    <property type="entry name" value="Ovate"/>
</dbReference>
<protein>
    <recommendedName>
        <fullName evidence="6">Transcription repressor</fullName>
    </recommendedName>
    <alternativeName>
        <fullName evidence="6">Ovate family protein</fullName>
    </alternativeName>
</protein>
<name>A0AAW1WBQ2_RUBAR</name>
<dbReference type="EMBL" id="JBEDUW010000006">
    <property type="protein sequence ID" value="KAK9921409.1"/>
    <property type="molecule type" value="Genomic_DNA"/>
</dbReference>
<dbReference type="GO" id="GO:0005634">
    <property type="term" value="C:nucleus"/>
    <property type="evidence" value="ECO:0007669"/>
    <property type="project" value="UniProtKB-SubCell"/>
</dbReference>
<feature type="compositionally biased region" description="Gly residues" evidence="7">
    <location>
        <begin position="81"/>
        <end position="92"/>
    </location>
</feature>
<accession>A0AAW1WBQ2</accession>
<feature type="region of interest" description="Disordered" evidence="7">
    <location>
        <begin position="71"/>
        <end position="93"/>
    </location>
</feature>
<evidence type="ECO:0000256" key="4">
    <source>
        <dbReference type="ARBA" id="ARBA00023163"/>
    </source>
</evidence>
<sequence length="287" mass="30921">MKLLPSLFKNTAAPEPKSSSSSWPWPSCTQTRTLSFRISGNDIFKTINSAYFDTNTPESFFTNSSEGCASFSTTVSEEDSSGGGGGGGGGGDPIETVINKGLRSERLFFDPGQTSSILHKEANKAHEDEDGVDEVIDNIPFKESVALSMDSPDPHVDFRKSMEEMVEAHGLKDWEHLEELLDWYLRANGKSNHGYIVGAFVDLLVGLAFSTNSPPSCSCSDYSPSTPLSFYNSTTSCSSSSTSTPCVSLIGPDEGSEISTSTIPYLSSLLEAEEEINEEDDDHDASS</sequence>
<dbReference type="PANTHER" id="PTHR33057:SF26">
    <property type="entry name" value="TRANSCRIPTION REPRESSOR OFP13"/>
    <property type="match status" value="1"/>
</dbReference>